<reference evidence="2" key="1">
    <citation type="submission" date="2021-07" db="EMBL/GenBank/DDBJ databases">
        <authorList>
            <person name="Catto M.A."/>
            <person name="Jacobson A."/>
            <person name="Kennedy G."/>
            <person name="Labadie P."/>
            <person name="Hunt B.G."/>
            <person name="Srinivasan R."/>
        </authorList>
    </citation>
    <scope>NUCLEOTIDE SEQUENCE</scope>
    <source>
        <strain evidence="2">PL_HMW_Pooled</strain>
        <tissue evidence="2">Head</tissue>
    </source>
</reference>
<evidence type="ECO:0000313" key="2">
    <source>
        <dbReference type="EMBL" id="KAK3922978.1"/>
    </source>
</evidence>
<proteinExistence type="predicted"/>
<dbReference type="AlphaFoldDB" id="A0AAE1HKP4"/>
<keyword evidence="3" id="KW-1185">Reference proteome</keyword>
<accession>A0AAE1HKP4</accession>
<protein>
    <submittedName>
        <fullName evidence="2">Nucleoside diphosphate-linked moiety X motif 19</fullName>
    </submittedName>
</protein>
<reference evidence="2" key="2">
    <citation type="journal article" date="2023" name="BMC Genomics">
        <title>Pest status, molecular evolution, and epigenetic factors derived from the genome assembly of Frankliniella fusca, a thysanopteran phytovirus vector.</title>
        <authorList>
            <person name="Catto M.A."/>
            <person name="Labadie P.E."/>
            <person name="Jacobson A.L."/>
            <person name="Kennedy G.G."/>
            <person name="Srinivasan R."/>
            <person name="Hunt B.G."/>
        </authorList>
    </citation>
    <scope>NUCLEOTIDE SEQUENCE</scope>
    <source>
        <strain evidence="2">PL_HMW_Pooled</strain>
    </source>
</reference>
<sequence length="74" mass="8426">MTMKQDKEKNTSDGSIHLMEGGEEEVKGEGESRIDDSNTTLGRISVYTPPESHINTYHQNTKRPKIEIENPQHM</sequence>
<feature type="region of interest" description="Disordered" evidence="1">
    <location>
        <begin position="1"/>
        <end position="74"/>
    </location>
</feature>
<organism evidence="2 3">
    <name type="scientific">Frankliniella fusca</name>
    <dbReference type="NCBI Taxonomy" id="407009"/>
    <lineage>
        <taxon>Eukaryota</taxon>
        <taxon>Metazoa</taxon>
        <taxon>Ecdysozoa</taxon>
        <taxon>Arthropoda</taxon>
        <taxon>Hexapoda</taxon>
        <taxon>Insecta</taxon>
        <taxon>Pterygota</taxon>
        <taxon>Neoptera</taxon>
        <taxon>Paraneoptera</taxon>
        <taxon>Thysanoptera</taxon>
        <taxon>Terebrantia</taxon>
        <taxon>Thripoidea</taxon>
        <taxon>Thripidae</taxon>
        <taxon>Frankliniella</taxon>
    </lineage>
</organism>
<evidence type="ECO:0000313" key="3">
    <source>
        <dbReference type="Proteomes" id="UP001219518"/>
    </source>
</evidence>
<name>A0AAE1HKP4_9NEOP</name>
<comment type="caution">
    <text evidence="2">The sequence shown here is derived from an EMBL/GenBank/DDBJ whole genome shotgun (WGS) entry which is preliminary data.</text>
</comment>
<dbReference type="Proteomes" id="UP001219518">
    <property type="component" value="Unassembled WGS sequence"/>
</dbReference>
<gene>
    <name evidence="2" type="ORF">KUF71_001637</name>
</gene>
<evidence type="ECO:0000256" key="1">
    <source>
        <dbReference type="SAM" id="MobiDB-lite"/>
    </source>
</evidence>
<feature type="compositionally biased region" description="Basic and acidic residues" evidence="1">
    <location>
        <begin position="64"/>
        <end position="74"/>
    </location>
</feature>
<feature type="compositionally biased region" description="Basic and acidic residues" evidence="1">
    <location>
        <begin position="24"/>
        <end position="36"/>
    </location>
</feature>
<dbReference type="EMBL" id="JAHWGI010001134">
    <property type="protein sequence ID" value="KAK3922978.1"/>
    <property type="molecule type" value="Genomic_DNA"/>
</dbReference>
<feature type="compositionally biased region" description="Basic and acidic residues" evidence="1">
    <location>
        <begin position="1"/>
        <end position="11"/>
    </location>
</feature>
<feature type="non-terminal residue" evidence="2">
    <location>
        <position position="1"/>
    </location>
</feature>